<protein>
    <submittedName>
        <fullName evidence="1">Uncharacterized protein</fullName>
    </submittedName>
</protein>
<keyword evidence="2" id="KW-1185">Reference proteome</keyword>
<name>A0ACD5Y5H7_AVESA</name>
<dbReference type="EnsemblPlants" id="AVESA.00010b.r2.5CG0907640.1">
    <property type="protein sequence ID" value="AVESA.00010b.r2.5CG0907640.1.CDS.1"/>
    <property type="gene ID" value="AVESA.00010b.r2.5CG0907640"/>
</dbReference>
<sequence>MIAASDKNLALNLQLLDSAPHFSPDDLVSYLFATDNMVDEGQKIKEINHAIGPSQSLLLKAKYVEVSGANDEESDSEGIDDMLAQVALFTKNLKFRRRRSSTGPSEKKRNCYNFDESDHFADKCPYKKRLDKPKYEEGAKPRLKPNPINERYKRNKKRDGKGFLGQEYLSDVESEDEEKVVRVAGLEFAEPGSLFTYDYTKDYADHSITPKVTGTCLMARSTKVISSPPSLSSILDDHVSTNDSDDDEFDENYVQEMYKIMKSLPINACARFKQLMSLVNSRDEAIDSLESHIDDEKLRFNLLEQELSKQRDITSLLKERIEIYELDKAKDMDTIDRAITLSQELDTSKKELEVAHASLTNDLDNLEKANLLVKRELIKLGENHDQLRVSYEKALGTLKDPIIVEDITCASNPSLDQSSILMENKKLKEQLEVERLKPTTMGKILDEILARQMMSAPSQGMGYDPKNDKSGSNPPKRINFVHEGHKVVDKVKKNIVNGGATRGNPNHKFAGKSNLSYVLCKGTQGDVYAKYVVPCNGYAYRWYSIWVPKDLVANAREPITQWVPKPKN</sequence>
<organism evidence="1 2">
    <name type="scientific">Avena sativa</name>
    <name type="common">Oat</name>
    <dbReference type="NCBI Taxonomy" id="4498"/>
    <lineage>
        <taxon>Eukaryota</taxon>
        <taxon>Viridiplantae</taxon>
        <taxon>Streptophyta</taxon>
        <taxon>Embryophyta</taxon>
        <taxon>Tracheophyta</taxon>
        <taxon>Spermatophyta</taxon>
        <taxon>Magnoliopsida</taxon>
        <taxon>Liliopsida</taxon>
        <taxon>Poales</taxon>
        <taxon>Poaceae</taxon>
        <taxon>BOP clade</taxon>
        <taxon>Pooideae</taxon>
        <taxon>Poodae</taxon>
        <taxon>Poeae</taxon>
        <taxon>Poeae Chloroplast Group 1 (Aveneae type)</taxon>
        <taxon>Aveninae</taxon>
        <taxon>Avena</taxon>
    </lineage>
</organism>
<reference evidence="1" key="2">
    <citation type="submission" date="2025-09" db="UniProtKB">
        <authorList>
            <consortium name="EnsemblPlants"/>
        </authorList>
    </citation>
    <scope>IDENTIFICATION</scope>
</reference>
<proteinExistence type="predicted"/>
<evidence type="ECO:0000313" key="2">
    <source>
        <dbReference type="Proteomes" id="UP001732700"/>
    </source>
</evidence>
<accession>A0ACD5Y5H7</accession>
<evidence type="ECO:0000313" key="1">
    <source>
        <dbReference type="EnsemblPlants" id="AVESA.00010b.r2.5CG0907640.1.CDS.1"/>
    </source>
</evidence>
<reference evidence="1" key="1">
    <citation type="submission" date="2021-05" db="EMBL/GenBank/DDBJ databases">
        <authorList>
            <person name="Scholz U."/>
            <person name="Mascher M."/>
            <person name="Fiebig A."/>
        </authorList>
    </citation>
    <scope>NUCLEOTIDE SEQUENCE [LARGE SCALE GENOMIC DNA]</scope>
</reference>
<dbReference type="Proteomes" id="UP001732700">
    <property type="component" value="Chromosome 5C"/>
</dbReference>